<dbReference type="SUPFAM" id="SSF51556">
    <property type="entry name" value="Metallo-dependent hydrolases"/>
    <property type="match status" value="1"/>
</dbReference>
<organism evidence="2 3">
    <name type="scientific">Rhizobium leguminosarum</name>
    <dbReference type="NCBI Taxonomy" id="384"/>
    <lineage>
        <taxon>Bacteria</taxon>
        <taxon>Pseudomonadati</taxon>
        <taxon>Pseudomonadota</taxon>
        <taxon>Alphaproteobacteria</taxon>
        <taxon>Hyphomicrobiales</taxon>
        <taxon>Rhizobiaceae</taxon>
        <taxon>Rhizobium/Agrobacterium group</taxon>
        <taxon>Rhizobium</taxon>
    </lineage>
</organism>
<feature type="domain" description="Amidohydrolase-related" evidence="1">
    <location>
        <begin position="23"/>
        <end position="289"/>
    </location>
</feature>
<dbReference type="Pfam" id="PF04909">
    <property type="entry name" value="Amidohydro_2"/>
    <property type="match status" value="1"/>
</dbReference>
<keyword evidence="2" id="KW-0378">Hydrolase</keyword>
<sequence length="289" mass="31616">MTGYFPFDADPRPPSFAVPSGAIDSQFHVFGPEARYASRPGATYTMPQATFAEARRMHKALHIERGVIVQATTYGMDHSALLDSLSASGGNYRGCAIGAVLNEASDAVLQTLHDAGIRGARFNFLKAVNLAPDPQKFARAVARAAELGWYIKIQPGESGILDHVALYQNLDIPVVIDHMGRPDLIQGVDGPTVCKVRDLLRRGNVWVMLSNGHKLSLTGTPWNDIVPIARSYIDAASERVIWASDWPHPLSKTQPPNDGDLMDLLFRYAGDETTARRILVDNPAHLFGF</sequence>
<protein>
    <submittedName>
        <fullName evidence="2">2-pyrone-4,6-dicarboxylate hydrolase</fullName>
    </submittedName>
</protein>
<proteinExistence type="predicted"/>
<dbReference type="Gene3D" id="3.20.20.140">
    <property type="entry name" value="Metal-dependent hydrolases"/>
    <property type="match status" value="1"/>
</dbReference>
<dbReference type="AlphaFoldDB" id="A0A2K9ZCG9"/>
<geneLocation type="plasmid" evidence="3">
    <name>prln1</name>
</geneLocation>
<keyword evidence="2" id="KW-0614">Plasmid</keyword>
<name>A0A2K9ZCG9_RHILE</name>
<gene>
    <name evidence="2" type="ORF">CUJ84_pRLN1000468</name>
</gene>
<dbReference type="InterPro" id="IPR032466">
    <property type="entry name" value="Metal_Hydrolase"/>
</dbReference>
<dbReference type="InterPro" id="IPR006680">
    <property type="entry name" value="Amidohydro-rel"/>
</dbReference>
<accession>A0A2K9ZCG9</accession>
<reference evidence="2 3" key="1">
    <citation type="submission" date="2017-11" db="EMBL/GenBank/DDBJ databases">
        <title>Complete genome of Rhizobium leguminosarum Norway, an ineffective micro-symbiont.</title>
        <authorList>
            <person name="Hoffrichter A."/>
            <person name="Liang J."/>
            <person name="Brachmann A."/>
            <person name="Marin M."/>
        </authorList>
    </citation>
    <scope>NUCLEOTIDE SEQUENCE [LARGE SCALE GENOMIC DNA]</scope>
    <source>
        <strain evidence="2 3">Norway</strain>
        <plasmid evidence="3">prln1</plasmid>
    </source>
</reference>
<dbReference type="InterPro" id="IPR052358">
    <property type="entry name" value="Aro_Compnd_Degr_Hydrolases"/>
</dbReference>
<dbReference type="PANTHER" id="PTHR35563">
    <property type="entry name" value="BARREL METAL-DEPENDENT HYDROLASE, PUTATIVE (AFU_ORTHOLOGUE AFUA_1G16240)-RELATED"/>
    <property type="match status" value="1"/>
</dbReference>
<dbReference type="EMBL" id="CP025013">
    <property type="protein sequence ID" value="AUW45929.1"/>
    <property type="molecule type" value="Genomic_DNA"/>
</dbReference>
<evidence type="ECO:0000313" key="2">
    <source>
        <dbReference type="EMBL" id="AUW45929.1"/>
    </source>
</evidence>
<evidence type="ECO:0000259" key="1">
    <source>
        <dbReference type="Pfam" id="PF04909"/>
    </source>
</evidence>
<dbReference type="Proteomes" id="UP000238523">
    <property type="component" value="Plasmid pRLN1"/>
</dbReference>
<dbReference type="PANTHER" id="PTHR35563:SF2">
    <property type="entry name" value="BARREL METAL-DEPENDENT HYDROLASE, PUTATIVE (AFU_ORTHOLOGUE AFUA_1G16240)-RELATED"/>
    <property type="match status" value="1"/>
</dbReference>
<dbReference type="GO" id="GO:0016787">
    <property type="term" value="F:hydrolase activity"/>
    <property type="evidence" value="ECO:0007669"/>
    <property type="project" value="UniProtKB-KW"/>
</dbReference>
<dbReference type="RefSeq" id="WP_105008658.1">
    <property type="nucleotide sequence ID" value="NZ_CP025013.1"/>
</dbReference>
<evidence type="ECO:0000313" key="3">
    <source>
        <dbReference type="Proteomes" id="UP000238523"/>
    </source>
</evidence>